<dbReference type="EMBL" id="JBICBT010001106">
    <property type="protein sequence ID" value="KAL3082534.1"/>
    <property type="molecule type" value="Genomic_DNA"/>
</dbReference>
<organism evidence="2 3">
    <name type="scientific">Heterodera trifolii</name>
    <dbReference type="NCBI Taxonomy" id="157864"/>
    <lineage>
        <taxon>Eukaryota</taxon>
        <taxon>Metazoa</taxon>
        <taxon>Ecdysozoa</taxon>
        <taxon>Nematoda</taxon>
        <taxon>Chromadorea</taxon>
        <taxon>Rhabditida</taxon>
        <taxon>Tylenchina</taxon>
        <taxon>Tylenchomorpha</taxon>
        <taxon>Tylenchoidea</taxon>
        <taxon>Heteroderidae</taxon>
        <taxon>Heteroderinae</taxon>
        <taxon>Heterodera</taxon>
    </lineage>
</organism>
<evidence type="ECO:0000313" key="2">
    <source>
        <dbReference type="EMBL" id="KAL3082534.1"/>
    </source>
</evidence>
<evidence type="ECO:0000256" key="1">
    <source>
        <dbReference type="SAM" id="Phobius"/>
    </source>
</evidence>
<keyword evidence="1" id="KW-0472">Membrane</keyword>
<reference evidence="2 3" key="1">
    <citation type="submission" date="2024-10" db="EMBL/GenBank/DDBJ databases">
        <authorList>
            <person name="Kim D."/>
        </authorList>
    </citation>
    <scope>NUCLEOTIDE SEQUENCE [LARGE SCALE GENOMIC DNA]</scope>
    <source>
        <strain evidence="2">BH-2024</strain>
    </source>
</reference>
<name>A0ABD2IRA1_9BILA</name>
<gene>
    <name evidence="2" type="ORF">niasHT_030548</name>
</gene>
<protein>
    <submittedName>
        <fullName evidence="2">Uncharacterized protein</fullName>
    </submittedName>
</protein>
<sequence length="115" mass="12504">MASTVCGATASEEGSDFSQSWQTECSAAGQNRRHFPVIINHSSPKSIRKVLAANTVPKSAQEKGGPNPQMNCFCCIIEAVESRRLRNCLYATAFVPASLLFLLFVLVWLSEVGLI</sequence>
<accession>A0ABD2IRA1</accession>
<feature type="transmembrane region" description="Helical" evidence="1">
    <location>
        <begin position="88"/>
        <end position="109"/>
    </location>
</feature>
<proteinExistence type="predicted"/>
<dbReference type="Proteomes" id="UP001620626">
    <property type="component" value="Unassembled WGS sequence"/>
</dbReference>
<keyword evidence="3" id="KW-1185">Reference proteome</keyword>
<evidence type="ECO:0000313" key="3">
    <source>
        <dbReference type="Proteomes" id="UP001620626"/>
    </source>
</evidence>
<keyword evidence="1" id="KW-0812">Transmembrane</keyword>
<dbReference type="AlphaFoldDB" id="A0ABD2IRA1"/>
<comment type="caution">
    <text evidence="2">The sequence shown here is derived from an EMBL/GenBank/DDBJ whole genome shotgun (WGS) entry which is preliminary data.</text>
</comment>
<keyword evidence="1" id="KW-1133">Transmembrane helix</keyword>